<dbReference type="Proteomes" id="UP001165042">
    <property type="component" value="Unassembled WGS sequence"/>
</dbReference>
<reference evidence="1" key="1">
    <citation type="submission" date="2023-02" db="EMBL/GenBank/DDBJ databases">
        <title>Actinokineospora globicatena NBRC 15670.</title>
        <authorList>
            <person name="Ichikawa N."/>
            <person name="Sato H."/>
            <person name="Tonouchi N."/>
        </authorList>
    </citation>
    <scope>NUCLEOTIDE SEQUENCE</scope>
    <source>
        <strain evidence="1">NBRC 15670</strain>
    </source>
</reference>
<sequence>MVSRHRESTTEMAHRVAVSRCGNNFAPSISDYAACELRQAFAADEFYVGGLAVPGEVPAPRVLLRNCPPGGGVLG</sequence>
<evidence type="ECO:0000313" key="2">
    <source>
        <dbReference type="Proteomes" id="UP001165042"/>
    </source>
</evidence>
<accession>A0A9W6VCP9</accession>
<proteinExistence type="predicted"/>
<gene>
    <name evidence="1" type="ORF">Aglo03_60100</name>
</gene>
<keyword evidence="2" id="KW-1185">Reference proteome</keyword>
<comment type="caution">
    <text evidence="1">The sequence shown here is derived from an EMBL/GenBank/DDBJ whole genome shotgun (WGS) entry which is preliminary data.</text>
</comment>
<evidence type="ECO:0000313" key="1">
    <source>
        <dbReference type="EMBL" id="GLW95194.1"/>
    </source>
</evidence>
<dbReference type="EMBL" id="BSSD01000012">
    <property type="protein sequence ID" value="GLW95194.1"/>
    <property type="molecule type" value="Genomic_DNA"/>
</dbReference>
<name>A0A9W6VCP9_9PSEU</name>
<organism evidence="1 2">
    <name type="scientific">Actinokineospora globicatena</name>
    <dbReference type="NCBI Taxonomy" id="103729"/>
    <lineage>
        <taxon>Bacteria</taxon>
        <taxon>Bacillati</taxon>
        <taxon>Actinomycetota</taxon>
        <taxon>Actinomycetes</taxon>
        <taxon>Pseudonocardiales</taxon>
        <taxon>Pseudonocardiaceae</taxon>
        <taxon>Actinokineospora</taxon>
    </lineage>
</organism>
<dbReference type="AlphaFoldDB" id="A0A9W6VCP9"/>
<protein>
    <submittedName>
        <fullName evidence="1">Uncharacterized protein</fullName>
    </submittedName>
</protein>